<dbReference type="EMBL" id="VSWC01000079">
    <property type="protein sequence ID" value="KAA1094930.1"/>
    <property type="molecule type" value="Genomic_DNA"/>
</dbReference>
<evidence type="ECO:0000313" key="2">
    <source>
        <dbReference type="EMBL" id="KAA1094930.1"/>
    </source>
</evidence>
<name>A0A5B0P379_PUCGR</name>
<accession>A0A5B0P379</accession>
<evidence type="ECO:0000313" key="3">
    <source>
        <dbReference type="Proteomes" id="UP000324748"/>
    </source>
</evidence>
<organism evidence="2 3">
    <name type="scientific">Puccinia graminis f. sp. tritici</name>
    <dbReference type="NCBI Taxonomy" id="56615"/>
    <lineage>
        <taxon>Eukaryota</taxon>
        <taxon>Fungi</taxon>
        <taxon>Dikarya</taxon>
        <taxon>Basidiomycota</taxon>
        <taxon>Pucciniomycotina</taxon>
        <taxon>Pucciniomycetes</taxon>
        <taxon>Pucciniales</taxon>
        <taxon>Pucciniaceae</taxon>
        <taxon>Puccinia</taxon>
    </lineage>
</organism>
<reference evidence="2 3" key="1">
    <citation type="submission" date="2019-05" db="EMBL/GenBank/DDBJ databases">
        <title>Emergence of the Ug99 lineage of the wheat stem rust pathogen through somatic hybridization.</title>
        <authorList>
            <person name="Li F."/>
            <person name="Upadhyaya N.M."/>
            <person name="Sperschneider J."/>
            <person name="Matny O."/>
            <person name="Nguyen-Phuc H."/>
            <person name="Mago R."/>
            <person name="Raley C."/>
            <person name="Miller M.E."/>
            <person name="Silverstein K.A.T."/>
            <person name="Henningsen E."/>
            <person name="Hirsch C.D."/>
            <person name="Visser B."/>
            <person name="Pretorius Z.A."/>
            <person name="Steffenson B.J."/>
            <person name="Schwessinger B."/>
            <person name="Dodds P.N."/>
            <person name="Figueroa M."/>
        </authorList>
    </citation>
    <scope>NUCLEOTIDE SEQUENCE [LARGE SCALE GENOMIC DNA]</scope>
    <source>
        <strain evidence="2">21-0</strain>
    </source>
</reference>
<comment type="caution">
    <text evidence="2">The sequence shown here is derived from an EMBL/GenBank/DDBJ whole genome shotgun (WGS) entry which is preliminary data.</text>
</comment>
<gene>
    <name evidence="2" type="ORF">PGT21_032966</name>
</gene>
<dbReference type="AlphaFoldDB" id="A0A5B0P379"/>
<evidence type="ECO:0000256" key="1">
    <source>
        <dbReference type="SAM" id="MobiDB-lite"/>
    </source>
</evidence>
<keyword evidence="3" id="KW-1185">Reference proteome</keyword>
<proteinExistence type="predicted"/>
<sequence>MQLKSNAAEESSTWTLGVVERVSQVPSHCPRQGGIGRKPDWPVHRPFGPSGNCRPTGSCGPTQLPWGQCPHRSHTVPGSLAGRRCCQVVTGAS</sequence>
<dbReference type="Proteomes" id="UP000324748">
    <property type="component" value="Unassembled WGS sequence"/>
</dbReference>
<protein>
    <submittedName>
        <fullName evidence="2">Uncharacterized protein</fullName>
    </submittedName>
</protein>
<feature type="region of interest" description="Disordered" evidence="1">
    <location>
        <begin position="25"/>
        <end position="49"/>
    </location>
</feature>